<sequence length="314" mass="35796">MRPLVTVVMPVYNKEQYVSRAIQSVLDQTYPDLELLIVDDASKDGSLERVAEFDDARIRVLRRTTSGPGGYAARNHGIRHATGDWVALLDADDAWFPEHLADAMDIAGEFVDIPIICSARISQVGTKQTLDSFAKHFISEGPQVLTLSDYLKFACKGWRAMGTNAVLLKRDALFSHTVFPEGRTERSGDLYAWVELLARMQRMVWSPHIASISYRDAASVSVNSTPSIDLFREMVNELGPYVSHRDEKWLKRYSNKMVKYVWLQKKKKRMSLPLSLLPGSFYWADDIPYCLKWTLISLMPFGVLEAMHRRFQAD</sequence>
<name>A0A1I7FBR2_9GAMM</name>
<dbReference type="SUPFAM" id="SSF53448">
    <property type="entry name" value="Nucleotide-diphospho-sugar transferases"/>
    <property type="match status" value="1"/>
</dbReference>
<dbReference type="STRING" id="463301.SAMN04487955_101374"/>
<dbReference type="Proteomes" id="UP000198693">
    <property type="component" value="Unassembled WGS sequence"/>
</dbReference>
<dbReference type="CDD" id="cd00761">
    <property type="entry name" value="Glyco_tranf_GTA_type"/>
    <property type="match status" value="1"/>
</dbReference>
<proteinExistence type="predicted"/>
<dbReference type="PANTHER" id="PTHR43685">
    <property type="entry name" value="GLYCOSYLTRANSFERASE"/>
    <property type="match status" value="1"/>
</dbReference>
<dbReference type="Pfam" id="PF00535">
    <property type="entry name" value="Glycos_transf_2"/>
    <property type="match status" value="1"/>
</dbReference>
<feature type="domain" description="Glycosyltransferase 2-like" evidence="1">
    <location>
        <begin position="6"/>
        <end position="134"/>
    </location>
</feature>
<accession>A0A1I7FBR2</accession>
<protein>
    <submittedName>
        <fullName evidence="2">Glycosyltransferase involved in cell wall bisynthesis</fullName>
    </submittedName>
</protein>
<dbReference type="InterPro" id="IPR029044">
    <property type="entry name" value="Nucleotide-diphossugar_trans"/>
</dbReference>
<evidence type="ECO:0000259" key="1">
    <source>
        <dbReference type="Pfam" id="PF00535"/>
    </source>
</evidence>
<keyword evidence="3" id="KW-1185">Reference proteome</keyword>
<dbReference type="InterPro" id="IPR050834">
    <property type="entry name" value="Glycosyltransf_2"/>
</dbReference>
<dbReference type="RefSeq" id="WP_175507771.1">
    <property type="nucleotide sequence ID" value="NZ_FPBP01000001.1"/>
</dbReference>
<gene>
    <name evidence="2" type="ORF">SAMN04487955_101374</name>
</gene>
<dbReference type="Gene3D" id="3.90.550.10">
    <property type="entry name" value="Spore Coat Polysaccharide Biosynthesis Protein SpsA, Chain A"/>
    <property type="match status" value="1"/>
</dbReference>
<dbReference type="AlphaFoldDB" id="A0A1I7FBR2"/>
<dbReference type="EMBL" id="FPBP01000001">
    <property type="protein sequence ID" value="SFU33619.1"/>
    <property type="molecule type" value="Genomic_DNA"/>
</dbReference>
<evidence type="ECO:0000313" key="2">
    <source>
        <dbReference type="EMBL" id="SFU33619.1"/>
    </source>
</evidence>
<evidence type="ECO:0000313" key="3">
    <source>
        <dbReference type="Proteomes" id="UP000198693"/>
    </source>
</evidence>
<reference evidence="3" key="1">
    <citation type="submission" date="2016-10" db="EMBL/GenBank/DDBJ databases">
        <authorList>
            <person name="Varghese N."/>
            <person name="Submissions S."/>
        </authorList>
    </citation>
    <scope>NUCLEOTIDE SEQUENCE [LARGE SCALE GENOMIC DNA]</scope>
    <source>
        <strain evidence="3">CGMCC 1.6981</strain>
    </source>
</reference>
<dbReference type="GO" id="GO:0016740">
    <property type="term" value="F:transferase activity"/>
    <property type="evidence" value="ECO:0007669"/>
    <property type="project" value="UniProtKB-KW"/>
</dbReference>
<dbReference type="InterPro" id="IPR001173">
    <property type="entry name" value="Glyco_trans_2-like"/>
</dbReference>
<dbReference type="PANTHER" id="PTHR43685:SF2">
    <property type="entry name" value="GLYCOSYLTRANSFERASE 2-LIKE DOMAIN-CONTAINING PROTEIN"/>
    <property type="match status" value="1"/>
</dbReference>
<keyword evidence="2" id="KW-0808">Transferase</keyword>
<organism evidence="2 3">
    <name type="scientific">Halomonas korlensis</name>
    <dbReference type="NCBI Taxonomy" id="463301"/>
    <lineage>
        <taxon>Bacteria</taxon>
        <taxon>Pseudomonadati</taxon>
        <taxon>Pseudomonadota</taxon>
        <taxon>Gammaproteobacteria</taxon>
        <taxon>Oceanospirillales</taxon>
        <taxon>Halomonadaceae</taxon>
        <taxon>Halomonas</taxon>
    </lineage>
</organism>